<protein>
    <submittedName>
        <fullName evidence="5">AraC family transcriptional regulator</fullName>
    </submittedName>
</protein>
<evidence type="ECO:0000256" key="2">
    <source>
        <dbReference type="ARBA" id="ARBA00023125"/>
    </source>
</evidence>
<dbReference type="OrthoDB" id="2566489at2"/>
<dbReference type="GO" id="GO:0003700">
    <property type="term" value="F:DNA-binding transcription factor activity"/>
    <property type="evidence" value="ECO:0007669"/>
    <property type="project" value="InterPro"/>
</dbReference>
<evidence type="ECO:0000256" key="1">
    <source>
        <dbReference type="ARBA" id="ARBA00023015"/>
    </source>
</evidence>
<comment type="caution">
    <text evidence="5">The sequence shown here is derived from an EMBL/GenBank/DDBJ whole genome shotgun (WGS) entry which is preliminary data.</text>
</comment>
<dbReference type="InterPro" id="IPR020449">
    <property type="entry name" value="Tscrpt_reg_AraC-type_HTH"/>
</dbReference>
<dbReference type="PRINTS" id="PR00032">
    <property type="entry name" value="HTHARAC"/>
</dbReference>
<keyword evidence="3" id="KW-0804">Transcription</keyword>
<keyword evidence="6" id="KW-1185">Reference proteome</keyword>
<evidence type="ECO:0000313" key="5">
    <source>
        <dbReference type="EMBL" id="TVY05608.1"/>
    </source>
</evidence>
<feature type="domain" description="HTH araC/xylS-type" evidence="4">
    <location>
        <begin position="169"/>
        <end position="267"/>
    </location>
</feature>
<dbReference type="PROSITE" id="PS01124">
    <property type="entry name" value="HTH_ARAC_FAMILY_2"/>
    <property type="match status" value="1"/>
</dbReference>
<dbReference type="Gene3D" id="2.60.120.10">
    <property type="entry name" value="Jelly Rolls"/>
    <property type="match status" value="1"/>
</dbReference>
<dbReference type="PANTHER" id="PTHR43280">
    <property type="entry name" value="ARAC-FAMILY TRANSCRIPTIONAL REGULATOR"/>
    <property type="match status" value="1"/>
</dbReference>
<dbReference type="Proteomes" id="UP000317036">
    <property type="component" value="Unassembled WGS sequence"/>
</dbReference>
<keyword evidence="2" id="KW-0238">DNA-binding</keyword>
<dbReference type="Pfam" id="PF12833">
    <property type="entry name" value="HTH_18"/>
    <property type="match status" value="1"/>
</dbReference>
<dbReference type="InterPro" id="IPR011051">
    <property type="entry name" value="RmlC_Cupin_sf"/>
</dbReference>
<evidence type="ECO:0000313" key="6">
    <source>
        <dbReference type="Proteomes" id="UP000317036"/>
    </source>
</evidence>
<dbReference type="AlphaFoldDB" id="A0A559K0F2"/>
<dbReference type="RefSeq" id="WP_144853934.1">
    <property type="nucleotide sequence ID" value="NZ_VNJI01000055.1"/>
</dbReference>
<accession>A0A559K0F2</accession>
<organism evidence="5 6">
    <name type="scientific">Paenibacillus cremeus</name>
    <dbReference type="NCBI Taxonomy" id="2163881"/>
    <lineage>
        <taxon>Bacteria</taxon>
        <taxon>Bacillati</taxon>
        <taxon>Bacillota</taxon>
        <taxon>Bacilli</taxon>
        <taxon>Bacillales</taxon>
        <taxon>Paenibacillaceae</taxon>
        <taxon>Paenibacillus</taxon>
    </lineage>
</organism>
<reference evidence="5 6" key="1">
    <citation type="submission" date="2019-07" db="EMBL/GenBank/DDBJ databases">
        <authorList>
            <person name="Kim J."/>
        </authorList>
    </citation>
    <scope>NUCLEOTIDE SEQUENCE [LARGE SCALE GENOMIC DNA]</scope>
    <source>
        <strain evidence="5 6">JC52</strain>
    </source>
</reference>
<dbReference type="SUPFAM" id="SSF51182">
    <property type="entry name" value="RmlC-like cupins"/>
    <property type="match status" value="1"/>
</dbReference>
<sequence length="276" mass="31767">MMVRDYSCCRLMPEETRGGIHPYPELLYVLSGKVQITWRGVCYTASPRALVLLPSDTPHQVVALSKEADIWYAELDFGEDELFPGMENNITWNELQCSPESRPVLDPVFEMTLELVTEAICTEKISVSEYAKRLCLLDIQKLLLFIRAYLERDSAVLSFDRNEDGDTTVALMRFMESRYSQPITLKMLADFVHLNPSYLIRDFKKHTGSTPIQYLQMLRMNAAMCYLAATDMSINHVAEQCGYPSIHYFSQLFKKKFGVSPTDWRKKTKSAARTKR</sequence>
<dbReference type="Gene3D" id="1.10.10.60">
    <property type="entry name" value="Homeodomain-like"/>
    <property type="match status" value="2"/>
</dbReference>
<dbReference type="InterPro" id="IPR018060">
    <property type="entry name" value="HTH_AraC"/>
</dbReference>
<dbReference type="InterPro" id="IPR009057">
    <property type="entry name" value="Homeodomain-like_sf"/>
</dbReference>
<dbReference type="GO" id="GO:0043565">
    <property type="term" value="F:sequence-specific DNA binding"/>
    <property type="evidence" value="ECO:0007669"/>
    <property type="project" value="InterPro"/>
</dbReference>
<dbReference type="InterPro" id="IPR013096">
    <property type="entry name" value="Cupin_2"/>
</dbReference>
<proteinExistence type="predicted"/>
<dbReference type="InterPro" id="IPR014710">
    <property type="entry name" value="RmlC-like_jellyroll"/>
</dbReference>
<keyword evidence="1" id="KW-0805">Transcription regulation</keyword>
<dbReference type="SUPFAM" id="SSF46689">
    <property type="entry name" value="Homeodomain-like"/>
    <property type="match status" value="2"/>
</dbReference>
<dbReference type="EMBL" id="VNJI01000055">
    <property type="protein sequence ID" value="TVY05608.1"/>
    <property type="molecule type" value="Genomic_DNA"/>
</dbReference>
<evidence type="ECO:0000259" key="4">
    <source>
        <dbReference type="PROSITE" id="PS01124"/>
    </source>
</evidence>
<evidence type="ECO:0000256" key="3">
    <source>
        <dbReference type="ARBA" id="ARBA00023163"/>
    </source>
</evidence>
<dbReference type="Pfam" id="PF07883">
    <property type="entry name" value="Cupin_2"/>
    <property type="match status" value="1"/>
</dbReference>
<name>A0A559K0F2_9BACL</name>
<dbReference type="PANTHER" id="PTHR43280:SF2">
    <property type="entry name" value="HTH-TYPE TRANSCRIPTIONAL REGULATOR EXSA"/>
    <property type="match status" value="1"/>
</dbReference>
<gene>
    <name evidence="5" type="ORF">FPZ49_29445</name>
</gene>
<dbReference type="SMART" id="SM00342">
    <property type="entry name" value="HTH_ARAC"/>
    <property type="match status" value="1"/>
</dbReference>